<feature type="transmembrane region" description="Helical" evidence="7">
    <location>
        <begin position="45"/>
        <end position="63"/>
    </location>
</feature>
<evidence type="ECO:0000256" key="2">
    <source>
        <dbReference type="ARBA" id="ARBA00022475"/>
    </source>
</evidence>
<dbReference type="GeneID" id="77172622"/>
<evidence type="ECO:0000313" key="11">
    <source>
        <dbReference type="Proteomes" id="UP001185922"/>
    </source>
</evidence>
<feature type="region of interest" description="Disordered" evidence="6">
    <location>
        <begin position="255"/>
        <end position="309"/>
    </location>
</feature>
<dbReference type="GO" id="GO:0005886">
    <property type="term" value="C:plasma membrane"/>
    <property type="evidence" value="ECO:0007669"/>
    <property type="project" value="UniProtKB-SubCell"/>
</dbReference>
<dbReference type="Proteomes" id="UP001185922">
    <property type="component" value="Unassembled WGS sequence"/>
</dbReference>
<feature type="transmembrane region" description="Helical" evidence="7">
    <location>
        <begin position="75"/>
        <end position="100"/>
    </location>
</feature>
<keyword evidence="5 7" id="KW-0472">Membrane</keyword>
<keyword evidence="2" id="KW-1003">Cell membrane</keyword>
<comment type="caution">
    <text evidence="9">The sequence shown here is derived from an EMBL/GenBank/DDBJ whole genome shotgun (WGS) entry which is preliminary data.</text>
</comment>
<evidence type="ECO:0000313" key="10">
    <source>
        <dbReference type="Proteomes" id="UP001185779"/>
    </source>
</evidence>
<sequence>MNTAHEAGSGVISAGVLPAIGALALPAIVYLIAAQRCHRQPRGWNHWRTASFIVGLVILGMALRPSTSDSFQDHMLGHLLLGMFAPLALVLGAPMTLALRTTPASVAKPLVHLLRSRPARIATHPAVLFIATVGGLAALYFTPLFTLTERHGALHMVVHAHFFVAGYLFAWMIAGPDPGPDRPSVRMRLVVLGLAILGHAVIAQLLYAGLFVAVDAPPDELRAGGSLMYYWGDIAEILLALALLLTWRPDHRGFGARSRARNHPKSSPRRATDLRPHRPSPAGNSGSAGRKGWTISVRQPAGSVEGSLK</sequence>
<feature type="transmembrane region" description="Helical" evidence="7">
    <location>
        <begin position="153"/>
        <end position="175"/>
    </location>
</feature>
<name>A0AAE4U628_9ACTN</name>
<evidence type="ECO:0000256" key="4">
    <source>
        <dbReference type="ARBA" id="ARBA00022989"/>
    </source>
</evidence>
<gene>
    <name evidence="8" type="ORF">R3P94_13000</name>
    <name evidence="9" type="ORF">R3Q15_14695</name>
</gene>
<keyword evidence="10" id="KW-1185">Reference proteome</keyword>
<dbReference type="Pfam" id="PF09678">
    <property type="entry name" value="Caa3_CtaG"/>
    <property type="match status" value="1"/>
</dbReference>
<feature type="compositionally biased region" description="Basic residues" evidence="6">
    <location>
        <begin position="258"/>
        <end position="268"/>
    </location>
</feature>
<evidence type="ECO:0000256" key="5">
    <source>
        <dbReference type="ARBA" id="ARBA00023136"/>
    </source>
</evidence>
<organism evidence="9 11">
    <name type="scientific">Gordonia amicalis</name>
    <dbReference type="NCBI Taxonomy" id="89053"/>
    <lineage>
        <taxon>Bacteria</taxon>
        <taxon>Bacillati</taxon>
        <taxon>Actinomycetota</taxon>
        <taxon>Actinomycetes</taxon>
        <taxon>Mycobacteriales</taxon>
        <taxon>Gordoniaceae</taxon>
        <taxon>Gordonia</taxon>
    </lineage>
</organism>
<feature type="transmembrane region" description="Helical" evidence="7">
    <location>
        <begin position="121"/>
        <end position="141"/>
    </location>
</feature>
<reference evidence="9 10" key="1">
    <citation type="submission" date="2023-10" db="EMBL/GenBank/DDBJ databases">
        <title>Development of a sustainable strategy for remediation of hydrocarbon-contaminated territories based on the waste exchange concept.</title>
        <authorList>
            <person name="Krivoruchko A."/>
        </authorList>
    </citation>
    <scope>NUCLEOTIDE SEQUENCE</scope>
    <source>
        <strain evidence="8 10">IEGM 1266</strain>
        <strain evidence="9">IEGM 1279</strain>
    </source>
</reference>
<dbReference type="EMBL" id="JAWLKH010000015">
    <property type="protein sequence ID" value="MDV6313125.1"/>
    <property type="molecule type" value="Genomic_DNA"/>
</dbReference>
<accession>A0AAE4U628</accession>
<dbReference type="AlphaFoldDB" id="A0AAE4U628"/>
<dbReference type="InterPro" id="IPR019108">
    <property type="entry name" value="Caa3_assmbl_CtaG-rel"/>
</dbReference>
<comment type="subcellular location">
    <subcellularLocation>
        <location evidence="1">Cell membrane</location>
        <topology evidence="1">Multi-pass membrane protein</topology>
    </subcellularLocation>
</comment>
<keyword evidence="4 7" id="KW-1133">Transmembrane helix</keyword>
<dbReference type="RefSeq" id="WP_024497536.1">
    <property type="nucleotide sequence ID" value="NZ_CP091855.1"/>
</dbReference>
<evidence type="ECO:0000313" key="8">
    <source>
        <dbReference type="EMBL" id="MDV6308223.1"/>
    </source>
</evidence>
<feature type="transmembrane region" description="Helical" evidence="7">
    <location>
        <begin position="187"/>
        <end position="207"/>
    </location>
</feature>
<protein>
    <submittedName>
        <fullName evidence="9">Cytochrome c oxidase assembly protein</fullName>
    </submittedName>
</protein>
<evidence type="ECO:0000256" key="6">
    <source>
        <dbReference type="SAM" id="MobiDB-lite"/>
    </source>
</evidence>
<evidence type="ECO:0000256" key="1">
    <source>
        <dbReference type="ARBA" id="ARBA00004651"/>
    </source>
</evidence>
<feature type="transmembrane region" description="Helical" evidence="7">
    <location>
        <begin position="12"/>
        <end position="33"/>
    </location>
</feature>
<evidence type="ECO:0000256" key="7">
    <source>
        <dbReference type="SAM" id="Phobius"/>
    </source>
</evidence>
<keyword evidence="3 7" id="KW-0812">Transmembrane</keyword>
<evidence type="ECO:0000256" key="3">
    <source>
        <dbReference type="ARBA" id="ARBA00022692"/>
    </source>
</evidence>
<dbReference type="EMBL" id="JAWLKI010000013">
    <property type="protein sequence ID" value="MDV6308223.1"/>
    <property type="molecule type" value="Genomic_DNA"/>
</dbReference>
<feature type="transmembrane region" description="Helical" evidence="7">
    <location>
        <begin position="227"/>
        <end position="247"/>
    </location>
</feature>
<evidence type="ECO:0000313" key="9">
    <source>
        <dbReference type="EMBL" id="MDV6313125.1"/>
    </source>
</evidence>
<proteinExistence type="predicted"/>
<dbReference type="Proteomes" id="UP001185779">
    <property type="component" value="Unassembled WGS sequence"/>
</dbReference>